<evidence type="ECO:0000256" key="5">
    <source>
        <dbReference type="ARBA" id="ARBA00023128"/>
    </source>
</evidence>
<keyword evidence="4" id="KW-0175">Coiled coil</keyword>
<feature type="compositionally biased region" description="Low complexity" evidence="7">
    <location>
        <begin position="95"/>
        <end position="109"/>
    </location>
</feature>
<comment type="subcellular location">
    <subcellularLocation>
        <location evidence="1">Mitochondrion</location>
    </subcellularLocation>
</comment>
<feature type="compositionally biased region" description="Basic and acidic residues" evidence="7">
    <location>
        <begin position="84"/>
        <end position="94"/>
    </location>
</feature>
<dbReference type="PhylomeDB" id="Q8SYU1"/>
<evidence type="ECO:0000313" key="9">
    <source>
        <dbReference type="FlyBase" id="FBgn0040660"/>
    </source>
</evidence>
<dbReference type="Bgee" id="FBgn0040660">
    <property type="expression patterns" value="Expressed in eye disc (Drosophila) and 251 other cell types or tissues"/>
</dbReference>
<evidence type="ECO:0000256" key="4">
    <source>
        <dbReference type="ARBA" id="ARBA00023054"/>
    </source>
</evidence>
<dbReference type="OrthoDB" id="10045676at2759"/>
<dbReference type="PANTHER" id="PTHR48417:SF1">
    <property type="entry name" value="ATP SYNTHASE F1 SUBUNIT EPSILON"/>
    <property type="match status" value="1"/>
</dbReference>
<dbReference type="GO" id="GO:0050830">
    <property type="term" value="P:defense response to Gram-positive bacterium"/>
    <property type="evidence" value="ECO:0000314"/>
    <property type="project" value="FlyBase"/>
</dbReference>
<protein>
    <recommendedName>
        <fullName evidence="6">ATP synthase F1 subunit epsilon</fullName>
    </recommendedName>
</protein>
<dbReference type="GO" id="GO:0042030">
    <property type="term" value="F:ATPase inhibitor activity"/>
    <property type="evidence" value="ECO:0007669"/>
    <property type="project" value="InterPro"/>
</dbReference>
<dbReference type="PeptideAtlas" id="Q8SYU1"/>
<name>Q8SYU1_DROME</name>
<keyword evidence="3" id="KW-0809">Transit peptide</keyword>
<dbReference type="ExpressionAtlas" id="Q8SYU1">
    <property type="expression patterns" value="baseline and differential"/>
</dbReference>
<evidence type="ECO:0000256" key="2">
    <source>
        <dbReference type="ARBA" id="ARBA00010901"/>
    </source>
</evidence>
<dbReference type="AlphaFoldDB" id="Q8SYU1"/>
<dbReference type="AGR" id="FB:FBgn0040660"/>
<dbReference type="GO" id="GO:0005739">
    <property type="term" value="C:mitochondrion"/>
    <property type="evidence" value="ECO:0007669"/>
    <property type="project" value="UniProtKB-SubCell"/>
</dbReference>
<organism evidence="8">
    <name type="scientific">Drosophila melanogaster</name>
    <name type="common">Fruit fly</name>
    <dbReference type="NCBI Taxonomy" id="7227"/>
    <lineage>
        <taxon>Eukaryota</taxon>
        <taxon>Metazoa</taxon>
        <taxon>Ecdysozoa</taxon>
        <taxon>Arthropoda</taxon>
        <taxon>Hexapoda</taxon>
        <taxon>Insecta</taxon>
        <taxon>Pterygota</taxon>
        <taxon>Neoptera</taxon>
        <taxon>Endopterygota</taxon>
        <taxon>Diptera</taxon>
        <taxon>Brachycera</taxon>
        <taxon>Muscomorpha</taxon>
        <taxon>Ephydroidea</taxon>
        <taxon>Drosophilidae</taxon>
        <taxon>Drosophila</taxon>
        <taxon>Sophophora</taxon>
    </lineage>
</organism>
<dbReference type="PANTHER" id="PTHR48417">
    <property type="entry name" value="ATP SYNTHASE F1 SUBUNIT EPSILON"/>
    <property type="match status" value="1"/>
</dbReference>
<dbReference type="InterPro" id="IPR007648">
    <property type="entry name" value="ATPase_inhibitor_mt"/>
</dbReference>
<dbReference type="VEuPathDB" id="VectorBase:FBgn0040660"/>
<evidence type="ECO:0000256" key="7">
    <source>
        <dbReference type="SAM" id="MobiDB-lite"/>
    </source>
</evidence>
<evidence type="ECO:0000256" key="1">
    <source>
        <dbReference type="ARBA" id="ARBA00004173"/>
    </source>
</evidence>
<feature type="region of interest" description="Disordered" evidence="7">
    <location>
        <begin position="24"/>
        <end position="46"/>
    </location>
</feature>
<proteinExistence type="evidence at transcript level"/>
<dbReference type="EMBL" id="AY071315">
    <property type="protein sequence ID" value="AAL48937.1"/>
    <property type="molecule type" value="mRNA"/>
</dbReference>
<dbReference type="FlyBase" id="FBgn0040660">
    <property type="gene designation" value="CG13551"/>
</dbReference>
<dbReference type="FunFam" id="1.20.5.500:FF:000007">
    <property type="entry name" value="ATPase inhibitor, putative"/>
    <property type="match status" value="1"/>
</dbReference>
<evidence type="ECO:0000256" key="6">
    <source>
        <dbReference type="ARBA" id="ARBA00030036"/>
    </source>
</evidence>
<evidence type="ECO:0000313" key="8">
    <source>
        <dbReference type="EMBL" id="AAL48937.1"/>
    </source>
</evidence>
<accession>Q8SYU1</accession>
<keyword evidence="5" id="KW-0496">Mitochondrion</keyword>
<dbReference type="UCSC" id="CG13551-RB">
    <property type="organism name" value="d. melanogaster"/>
</dbReference>
<dbReference type="SUPFAM" id="SSF64602">
    <property type="entry name" value="F1 ATPase inhibitor, IF1, C-terminal domain"/>
    <property type="match status" value="1"/>
</dbReference>
<feature type="compositionally biased region" description="Gly residues" evidence="7">
    <location>
        <begin position="29"/>
        <end position="42"/>
    </location>
</feature>
<sequence>MFVVRRSASRLYPAGVQLAKMSGSQVGDLGSGAGKGGGGGGSIREAGGAFGKLEAAREEEYFYKKQREQLDRLKNDQIHQAEFHHQQIKEHEEAISATRSSSRTCTSER</sequence>
<feature type="region of interest" description="Disordered" evidence="7">
    <location>
        <begin position="84"/>
        <end position="109"/>
    </location>
</feature>
<reference evidence="8" key="1">
    <citation type="submission" date="2001-12" db="EMBL/GenBank/DDBJ databases">
        <authorList>
            <person name="Stapleton M."/>
            <person name="Brokstein P."/>
            <person name="Hong L."/>
            <person name="Agbayani A."/>
            <person name="Carlson J."/>
            <person name="Champe M."/>
            <person name="Chavez C."/>
            <person name="Dorsett V."/>
            <person name="Dresnek D."/>
            <person name="Farfan D."/>
            <person name="Frise E."/>
            <person name="George R."/>
            <person name="Gonzalez M."/>
            <person name="Guarin H."/>
            <person name="Kronmiller B."/>
            <person name="Li P."/>
            <person name="Liao G."/>
            <person name="Miranda A."/>
            <person name="Mungall C.J."/>
            <person name="Nunoo J."/>
            <person name="Pacleb J."/>
            <person name="Paragas V."/>
            <person name="Park S."/>
            <person name="Patel S."/>
            <person name="Phouanenavong S."/>
            <person name="Wan K."/>
            <person name="Yu C."/>
            <person name="Lewis S.E."/>
            <person name="Rubin G.M."/>
            <person name="Celniker S."/>
        </authorList>
    </citation>
    <scope>NUCLEOTIDE SEQUENCE</scope>
    <source>
        <strain evidence="8">Berkeley</strain>
    </source>
</reference>
<dbReference type="Gene3D" id="1.20.5.500">
    <property type="entry name" value="Single helix bin"/>
    <property type="match status" value="1"/>
</dbReference>
<comment type="similarity">
    <text evidence="2">Belongs to the ATPase inhibitor family.</text>
</comment>
<gene>
    <name evidence="9" type="ORF">CG13551</name>
</gene>
<evidence type="ECO:0000256" key="3">
    <source>
        <dbReference type="ARBA" id="ARBA00022946"/>
    </source>
</evidence>
<dbReference type="Pfam" id="PF04568">
    <property type="entry name" value="IATP"/>
    <property type="match status" value="1"/>
</dbReference>